<sequence length="343" mass="36086">MDGAGHKQAAQGNAMLVFAQFGAGRIGAIHAANLAASGSARLAHVVDVNAAAGAALARKHGARVSDTATALADPAVGAVIIASSTDTHADLVIAAARSGKAIFCEKPIDLSLAHVDEALAAVRDAGMPMLVGFNRRFDPNFAELHRRIGAGAIGTVEQVVITSRDPGPPPLDYIRVSGGMFRDMTIHDFDMARWMLNEEPIEVFANGAALVDPAIAAAGDIDTAMVLLRCASGRMAHINNSRRATYGYDQRVEVHGSLGRLVAGNRVGTTVEQADATSIATDKPLHFFLERYAEAYRIELAAFIDAVVNQAPMPVGAEDGRRALVLADAALQSLRENRPVRVA</sequence>
<evidence type="ECO:0000256" key="2">
    <source>
        <dbReference type="ARBA" id="ARBA00023002"/>
    </source>
</evidence>
<dbReference type="Gene3D" id="3.40.50.720">
    <property type="entry name" value="NAD(P)-binding Rossmann-like Domain"/>
    <property type="match status" value="1"/>
</dbReference>
<dbReference type="Gene3D" id="3.30.360.10">
    <property type="entry name" value="Dihydrodipicolinate Reductase, domain 2"/>
    <property type="match status" value="1"/>
</dbReference>
<dbReference type="SUPFAM" id="SSF55347">
    <property type="entry name" value="Glyceraldehyde-3-phosphate dehydrogenase-like, C-terminal domain"/>
    <property type="match status" value="1"/>
</dbReference>
<dbReference type="InterPro" id="IPR030827">
    <property type="entry name" value="Myo_inos_IolG"/>
</dbReference>
<dbReference type="PANTHER" id="PTHR42840">
    <property type="entry name" value="NAD(P)-BINDING ROSSMANN-FOLD SUPERFAMILY PROTEIN-RELATED"/>
    <property type="match status" value="1"/>
</dbReference>
<reference evidence="5 6" key="1">
    <citation type="journal article" date="2016" name="Microbes Environ.">
        <title>Phylogenetically diverse aerobic anoxygenic phototrophic bacteria isolated from epilithic biofilms in Tama river, Japan.</title>
        <authorList>
            <person name="Hirose S."/>
            <person name="Matsuura K."/>
            <person name="Haruta S."/>
        </authorList>
    </citation>
    <scope>NUCLEOTIDE SEQUENCE [LARGE SCALE GENOMIC DNA]</scope>
    <source>
        <strain evidence="5 6">S08</strain>
    </source>
</reference>
<dbReference type="Proteomes" id="UP000831327">
    <property type="component" value="Chromosome"/>
</dbReference>
<dbReference type="SUPFAM" id="SSF51735">
    <property type="entry name" value="NAD(P)-binding Rossmann-fold domains"/>
    <property type="match status" value="1"/>
</dbReference>
<feature type="domain" description="Gfo/Idh/MocA-like oxidoreductase N-terminal" evidence="3">
    <location>
        <begin position="21"/>
        <end position="133"/>
    </location>
</feature>
<protein>
    <submittedName>
        <fullName evidence="5">Inositol 2-dehydrogenase</fullName>
    </submittedName>
</protein>
<accession>A0ABM7YAT6</accession>
<evidence type="ECO:0000259" key="3">
    <source>
        <dbReference type="Pfam" id="PF01408"/>
    </source>
</evidence>
<keyword evidence="2" id="KW-0560">Oxidoreductase</keyword>
<dbReference type="Pfam" id="PF01408">
    <property type="entry name" value="GFO_IDH_MocA"/>
    <property type="match status" value="1"/>
</dbReference>
<evidence type="ECO:0000256" key="1">
    <source>
        <dbReference type="ARBA" id="ARBA00010928"/>
    </source>
</evidence>
<dbReference type="Pfam" id="PF22725">
    <property type="entry name" value="GFO_IDH_MocA_C3"/>
    <property type="match status" value="1"/>
</dbReference>
<comment type="similarity">
    <text evidence="1">Belongs to the Gfo/Idh/MocA family.</text>
</comment>
<dbReference type="EMBL" id="AP025637">
    <property type="protein sequence ID" value="BDG75168.1"/>
    <property type="molecule type" value="Genomic_DNA"/>
</dbReference>
<gene>
    <name evidence="5" type="primary">iolG</name>
    <name evidence="5" type="ORF">Rmf_50970</name>
</gene>
<evidence type="ECO:0000259" key="4">
    <source>
        <dbReference type="Pfam" id="PF22725"/>
    </source>
</evidence>
<feature type="domain" description="GFO/IDH/MocA-like oxidoreductase" evidence="4">
    <location>
        <begin position="141"/>
        <end position="261"/>
    </location>
</feature>
<name>A0ABM7YAT6_9PROT</name>
<dbReference type="InterPro" id="IPR055170">
    <property type="entry name" value="GFO_IDH_MocA-like_dom"/>
</dbReference>
<evidence type="ECO:0000313" key="6">
    <source>
        <dbReference type="Proteomes" id="UP000831327"/>
    </source>
</evidence>
<organism evidence="5 6">
    <name type="scientific">Roseomonas fluvialis</name>
    <dbReference type="NCBI Taxonomy" id="1750527"/>
    <lineage>
        <taxon>Bacteria</taxon>
        <taxon>Pseudomonadati</taxon>
        <taxon>Pseudomonadota</taxon>
        <taxon>Alphaproteobacteria</taxon>
        <taxon>Acetobacterales</taxon>
        <taxon>Roseomonadaceae</taxon>
        <taxon>Roseomonas</taxon>
    </lineage>
</organism>
<dbReference type="PANTHER" id="PTHR42840:SF3">
    <property type="entry name" value="BINDING ROSSMANN FOLD OXIDOREDUCTASE, PUTATIVE (AFU_ORTHOLOGUE AFUA_2G10240)-RELATED"/>
    <property type="match status" value="1"/>
</dbReference>
<dbReference type="InterPro" id="IPR000683">
    <property type="entry name" value="Gfo/Idh/MocA-like_OxRdtase_N"/>
</dbReference>
<evidence type="ECO:0000313" key="5">
    <source>
        <dbReference type="EMBL" id="BDG75168.1"/>
    </source>
</evidence>
<keyword evidence="6" id="KW-1185">Reference proteome</keyword>
<dbReference type="NCBIfam" id="TIGR04380">
    <property type="entry name" value="myo_inos_iolG"/>
    <property type="match status" value="1"/>
</dbReference>
<proteinExistence type="inferred from homology"/>
<dbReference type="InterPro" id="IPR036291">
    <property type="entry name" value="NAD(P)-bd_dom_sf"/>
</dbReference>